<accession>A0A6B2QZK3</accession>
<dbReference type="InterPro" id="IPR012223">
    <property type="entry name" value="TEII"/>
</dbReference>
<dbReference type="PANTHER" id="PTHR11487">
    <property type="entry name" value="THIOESTERASE"/>
    <property type="match status" value="1"/>
</dbReference>
<organism evidence="3">
    <name type="scientific">Sheuella amnicola</name>
    <dbReference type="NCBI Taxonomy" id="2707330"/>
    <lineage>
        <taxon>Bacteria</taxon>
        <taxon>Pseudomonadati</taxon>
        <taxon>Pseudomonadota</taxon>
        <taxon>Betaproteobacteria</taxon>
        <taxon>Burkholderiales</taxon>
        <taxon>Alcaligenaceae</taxon>
        <taxon>Sheuella</taxon>
    </lineage>
</organism>
<dbReference type="SUPFAM" id="SSF53474">
    <property type="entry name" value="alpha/beta-Hydrolases"/>
    <property type="match status" value="1"/>
</dbReference>
<dbReference type="AlphaFoldDB" id="A0A6B2QZK3"/>
<dbReference type="Gene3D" id="3.40.50.1820">
    <property type="entry name" value="alpha/beta hydrolase"/>
    <property type="match status" value="1"/>
</dbReference>
<dbReference type="PANTHER" id="PTHR11487:SF0">
    <property type="entry name" value="S-ACYL FATTY ACID SYNTHASE THIOESTERASE, MEDIUM CHAIN"/>
    <property type="match status" value="1"/>
</dbReference>
<protein>
    <submittedName>
        <fullName evidence="3">Thioesterase</fullName>
    </submittedName>
</protein>
<dbReference type="Pfam" id="PF00975">
    <property type="entry name" value="Thioesterase"/>
    <property type="match status" value="1"/>
</dbReference>
<comment type="caution">
    <text evidence="3">The sequence shown here is derived from an EMBL/GenBank/DDBJ whole genome shotgun (WGS) entry which is preliminary data.</text>
</comment>
<dbReference type="GO" id="GO:0008610">
    <property type="term" value="P:lipid biosynthetic process"/>
    <property type="evidence" value="ECO:0007669"/>
    <property type="project" value="TreeGrafter"/>
</dbReference>
<comment type="similarity">
    <text evidence="1">Belongs to the thioesterase family.</text>
</comment>
<dbReference type="RefSeq" id="WP_163654421.1">
    <property type="nucleotide sequence ID" value="NZ_JAAGRN010000005.1"/>
</dbReference>
<sequence length="258" mass="28889">MTKFNNWITCPHPEPNAQVRLFCLPFAGGGASIYRPWGKLLGSEIEVCPIQLPGRENRFSETPIKQAQAMAQSLANQIQLYSNKPFFIYGHSMGALLAFELARALQENGMDMPQGIFLAAHRAAHLPRKREALYALPDDQFIDRLKRFGGFPQEVLDSKELLAFLMPTLKADFTLCDTYQFQSGTVLQCPLHLLAGNDDIEASPDVVEPWSQHTADVAKLHVLSAGHFFLRTHQDELIQILKKVILPATENELANIHA</sequence>
<feature type="domain" description="Thioesterase" evidence="2">
    <location>
        <begin position="20"/>
        <end position="243"/>
    </location>
</feature>
<evidence type="ECO:0000256" key="1">
    <source>
        <dbReference type="ARBA" id="ARBA00007169"/>
    </source>
</evidence>
<gene>
    <name evidence="3" type="ORF">G3I67_08880</name>
</gene>
<evidence type="ECO:0000259" key="2">
    <source>
        <dbReference type="Pfam" id="PF00975"/>
    </source>
</evidence>
<reference evidence="3" key="1">
    <citation type="submission" date="2020-02" db="EMBL/GenBank/DDBJ databases">
        <authorList>
            <person name="Chen W.-M."/>
        </authorList>
    </citation>
    <scope>NUCLEOTIDE SEQUENCE</scope>
    <source>
        <strain evidence="3">NBD-18</strain>
    </source>
</reference>
<proteinExistence type="inferred from homology"/>
<dbReference type="InterPro" id="IPR029058">
    <property type="entry name" value="AB_hydrolase_fold"/>
</dbReference>
<dbReference type="InterPro" id="IPR001031">
    <property type="entry name" value="Thioesterase"/>
</dbReference>
<name>A0A6B2QZK3_9BURK</name>
<dbReference type="EMBL" id="JAAGRN010000005">
    <property type="protein sequence ID" value="NDY83343.1"/>
    <property type="molecule type" value="Genomic_DNA"/>
</dbReference>
<evidence type="ECO:0000313" key="3">
    <source>
        <dbReference type="EMBL" id="NDY83343.1"/>
    </source>
</evidence>